<dbReference type="AlphaFoldDB" id="A0A3D8ICP4"/>
<gene>
    <name evidence="1" type="primary">tssB</name>
    <name evidence="1" type="ORF">CQA53_08920</name>
</gene>
<dbReference type="PANTHER" id="PTHR35850:SF2">
    <property type="entry name" value="TYPE VI SECRETION SYSTEM CONTRACTILE SHEATH SMALL SUBUNIT"/>
    <property type="match status" value="1"/>
</dbReference>
<dbReference type="NCBIfam" id="TIGR03358">
    <property type="entry name" value="VI_chp_5"/>
    <property type="match status" value="1"/>
</dbReference>
<organism evidence="1 2">
    <name type="scientific">Helicobacter didelphidarum</name>
    <dbReference type="NCBI Taxonomy" id="2040648"/>
    <lineage>
        <taxon>Bacteria</taxon>
        <taxon>Pseudomonadati</taxon>
        <taxon>Campylobacterota</taxon>
        <taxon>Epsilonproteobacteria</taxon>
        <taxon>Campylobacterales</taxon>
        <taxon>Helicobacteraceae</taxon>
        <taxon>Helicobacter</taxon>
    </lineage>
</organism>
<dbReference type="Proteomes" id="UP000256379">
    <property type="component" value="Unassembled WGS sequence"/>
</dbReference>
<name>A0A3D8ICP4_9HELI</name>
<reference evidence="1 2" key="1">
    <citation type="submission" date="2018-04" db="EMBL/GenBank/DDBJ databases">
        <title>Novel Campyloabacter and Helicobacter Species and Strains.</title>
        <authorList>
            <person name="Mannion A.J."/>
            <person name="Shen Z."/>
            <person name="Fox J.G."/>
        </authorList>
    </citation>
    <scope>NUCLEOTIDE SEQUENCE [LARGE SCALE GENOMIC DNA]</scope>
    <source>
        <strain evidence="1 2">MIT 17-337</strain>
    </source>
</reference>
<dbReference type="RefSeq" id="WP_115543655.1">
    <property type="nucleotide sequence ID" value="NZ_NXLQ01000027.1"/>
</dbReference>
<evidence type="ECO:0000313" key="1">
    <source>
        <dbReference type="EMBL" id="RDU62929.1"/>
    </source>
</evidence>
<keyword evidence="2" id="KW-1185">Reference proteome</keyword>
<dbReference type="OrthoDB" id="9789942at2"/>
<dbReference type="PANTHER" id="PTHR35850">
    <property type="entry name" value="CYTOPLASMIC PROTEIN-RELATED"/>
    <property type="match status" value="1"/>
</dbReference>
<proteinExistence type="predicted"/>
<dbReference type="PIRSF" id="PIRSF028301">
    <property type="entry name" value="UCP028301"/>
    <property type="match status" value="1"/>
</dbReference>
<evidence type="ECO:0000313" key="2">
    <source>
        <dbReference type="Proteomes" id="UP000256379"/>
    </source>
</evidence>
<accession>A0A3D8ICP4</accession>
<sequence length="168" mass="18653">MADGSVAPKERINITYKAKTNGVNAEIELPLKLMVMANLTGGSKKVPLENREVVSINKINFSQVLQQLGVKANFNVKNKLNPESEELNVDINISSMKDFSPDGIVKQVPELRKLIQLREALLALKGPMGNIPEFRKAVLEALRDENTKAKLLLEISKESEANTDDKKE</sequence>
<dbReference type="EMBL" id="NXLQ01000027">
    <property type="protein sequence ID" value="RDU62929.1"/>
    <property type="molecule type" value="Genomic_DNA"/>
</dbReference>
<dbReference type="Pfam" id="PF05591">
    <property type="entry name" value="T6SS_VipA"/>
    <property type="match status" value="1"/>
</dbReference>
<comment type="caution">
    <text evidence="1">The sequence shown here is derived from an EMBL/GenBank/DDBJ whole genome shotgun (WGS) entry which is preliminary data.</text>
</comment>
<protein>
    <submittedName>
        <fullName evidence="1">Type VI secretion system contractile sheath small subunit</fullName>
    </submittedName>
</protein>
<dbReference type="InterPro" id="IPR008312">
    <property type="entry name" value="T6SS_TssB1"/>
</dbReference>